<dbReference type="HOGENOM" id="CLU_3389005_0_0_3"/>
<dbReference type="STRING" id="43989.cce_3611"/>
<organism evidence="1 2">
    <name type="scientific">Crocosphaera subtropica (strain ATCC 51142 / BH68)</name>
    <name type="common">Cyanothece sp. (strain ATCC 51142)</name>
    <dbReference type="NCBI Taxonomy" id="43989"/>
    <lineage>
        <taxon>Bacteria</taxon>
        <taxon>Bacillati</taxon>
        <taxon>Cyanobacteriota</taxon>
        <taxon>Cyanophyceae</taxon>
        <taxon>Oscillatoriophycideae</taxon>
        <taxon>Chroococcales</taxon>
        <taxon>Aphanothecaceae</taxon>
        <taxon>Crocosphaera</taxon>
        <taxon>Crocosphaera subtropica</taxon>
    </lineage>
</organism>
<evidence type="ECO:0000313" key="1">
    <source>
        <dbReference type="EMBL" id="ACB52959.1"/>
    </source>
</evidence>
<proteinExistence type="predicted"/>
<dbReference type="Proteomes" id="UP000001203">
    <property type="component" value="Chromosome circular"/>
</dbReference>
<reference evidence="1 2" key="1">
    <citation type="journal article" date="2008" name="Proc. Natl. Acad. Sci. U.S.A.">
        <title>The genome of Cyanothece 51142, a unicellular diazotrophic cyanobacterium important in the marine nitrogen cycle.</title>
        <authorList>
            <person name="Welsh E.A."/>
            <person name="Liberton M."/>
            <person name="Stoeckel J."/>
            <person name="Loh T."/>
            <person name="Elvitigala T."/>
            <person name="Wang C."/>
            <person name="Wollam A."/>
            <person name="Fulton R.S."/>
            <person name="Clifton S.W."/>
            <person name="Jacobs J.M."/>
            <person name="Aurora R."/>
            <person name="Ghosh B.K."/>
            <person name="Sherman L.A."/>
            <person name="Smith R.D."/>
            <person name="Wilson R.K."/>
            <person name="Pakrasi H.B."/>
        </authorList>
    </citation>
    <scope>NUCLEOTIDE SEQUENCE [LARGE SCALE GENOMIC DNA]</scope>
    <source>
        <strain evidence="2">ATCC 51142 / BH68</strain>
    </source>
</reference>
<name>B1X0S0_CROS5</name>
<dbReference type="KEGG" id="cyt:cce_3611"/>
<dbReference type="AlphaFoldDB" id="B1X0S0"/>
<accession>B1X0S0</accession>
<gene>
    <name evidence="1" type="ordered locus">cce_3611</name>
</gene>
<evidence type="ECO:0000313" key="2">
    <source>
        <dbReference type="Proteomes" id="UP000001203"/>
    </source>
</evidence>
<dbReference type="EMBL" id="CP000806">
    <property type="protein sequence ID" value="ACB52959.1"/>
    <property type="molecule type" value="Genomic_DNA"/>
</dbReference>
<sequence>MNLKEKIMLFVYPIEGRLITHILGLFGEIRSI</sequence>
<protein>
    <submittedName>
        <fullName evidence="1">Uncharacterized protein</fullName>
    </submittedName>
</protein>
<keyword evidence="2" id="KW-1185">Reference proteome</keyword>